<dbReference type="PROSITE" id="PS50937">
    <property type="entry name" value="HTH_MERR_2"/>
    <property type="match status" value="1"/>
</dbReference>
<dbReference type="CDD" id="cd01106">
    <property type="entry name" value="HTH_TipAL-Mta"/>
    <property type="match status" value="1"/>
</dbReference>
<dbReference type="Proteomes" id="UP000190973">
    <property type="component" value="Unassembled WGS sequence"/>
</dbReference>
<sequence>MLYTVKDVAKFTGVTIKALHHYHKIGLLFPHEVNEAGYRLYGEKELERLQQILFYRELDFSLSDIKKALEDEPNRLECLVKQQELLIARKQRTDRLLKTINESIVLGKRGEIMDKSAMFKGFNKEEWKDALSNQKNYLKGKYGYDMPEVDEAQVNNMNKAAMEAQQFMNYIKDALKNGIKANDTSVQDTLKNHIEFLNDHGHRVDAKSFVAQTKFFLDDDFHRSMLENQLTGLSYYLYTVAEMYASLNQ</sequence>
<dbReference type="InterPro" id="IPR047057">
    <property type="entry name" value="MerR_fam"/>
</dbReference>
<gene>
    <name evidence="3" type="primary">mta_4</name>
    <name evidence="3" type="ORF">CLBCK_17370</name>
</gene>
<dbReference type="GO" id="GO:0003700">
    <property type="term" value="F:DNA-binding transcription factor activity"/>
    <property type="evidence" value="ECO:0007669"/>
    <property type="project" value="InterPro"/>
</dbReference>
<dbReference type="PANTHER" id="PTHR30204:SF90">
    <property type="entry name" value="HTH-TYPE TRANSCRIPTIONAL ACTIVATOR MTA"/>
    <property type="match status" value="1"/>
</dbReference>
<evidence type="ECO:0000259" key="2">
    <source>
        <dbReference type="PROSITE" id="PS50937"/>
    </source>
</evidence>
<dbReference type="RefSeq" id="WP_077838404.1">
    <property type="nucleotide sequence ID" value="NZ_JABTAE010000001.1"/>
</dbReference>
<accession>A0A1S8SA98</accession>
<dbReference type="PRINTS" id="PR00040">
    <property type="entry name" value="HTHMERR"/>
</dbReference>
<dbReference type="Pfam" id="PF13411">
    <property type="entry name" value="MerR_1"/>
    <property type="match status" value="1"/>
</dbReference>
<dbReference type="PANTHER" id="PTHR30204">
    <property type="entry name" value="REDOX-CYCLING DRUG-SENSING TRANSCRIPTIONAL ACTIVATOR SOXR"/>
    <property type="match status" value="1"/>
</dbReference>
<dbReference type="GO" id="GO:0003677">
    <property type="term" value="F:DNA binding"/>
    <property type="evidence" value="ECO:0007669"/>
    <property type="project" value="UniProtKB-KW"/>
</dbReference>
<comment type="caution">
    <text evidence="3">The sequence shown here is derived from an EMBL/GenBank/DDBJ whole genome shotgun (WGS) entry which is preliminary data.</text>
</comment>
<proteinExistence type="predicted"/>
<evidence type="ECO:0000313" key="4">
    <source>
        <dbReference type="Proteomes" id="UP000190973"/>
    </source>
</evidence>
<dbReference type="SMART" id="SM00422">
    <property type="entry name" value="HTH_MERR"/>
    <property type="match status" value="1"/>
</dbReference>
<protein>
    <submittedName>
        <fullName evidence="3">HTH-type transcriptional activator mta</fullName>
    </submittedName>
</protein>
<keyword evidence="1" id="KW-0238">DNA-binding</keyword>
<dbReference type="InterPro" id="IPR009061">
    <property type="entry name" value="DNA-bd_dom_put_sf"/>
</dbReference>
<reference evidence="3 4" key="1">
    <citation type="submission" date="2016-05" db="EMBL/GenBank/DDBJ databases">
        <title>Microbial solvent formation.</title>
        <authorList>
            <person name="Poehlein A."/>
            <person name="Montoya Solano J.D."/>
            <person name="Flitsch S."/>
            <person name="Krabben P."/>
            <person name="Duerre P."/>
            <person name="Daniel R."/>
        </authorList>
    </citation>
    <scope>NUCLEOTIDE SEQUENCE [LARGE SCALE GENOMIC DNA]</scope>
    <source>
        <strain evidence="3 4">DSM 53</strain>
    </source>
</reference>
<dbReference type="AlphaFoldDB" id="A0A1S8SA98"/>
<dbReference type="SUPFAM" id="SSF89082">
    <property type="entry name" value="Antibiotic binding domain of TipA-like multidrug resistance regulators"/>
    <property type="match status" value="1"/>
</dbReference>
<name>A0A1S8SA98_CLOBE</name>
<evidence type="ECO:0000313" key="3">
    <source>
        <dbReference type="EMBL" id="OOM62470.1"/>
    </source>
</evidence>
<dbReference type="InterPro" id="IPR036244">
    <property type="entry name" value="TipA-like_antibiotic-bd"/>
</dbReference>
<dbReference type="Gene3D" id="1.10.1660.10">
    <property type="match status" value="1"/>
</dbReference>
<dbReference type="EMBL" id="LZZI01000023">
    <property type="protein sequence ID" value="OOM62470.1"/>
    <property type="molecule type" value="Genomic_DNA"/>
</dbReference>
<evidence type="ECO:0000256" key="1">
    <source>
        <dbReference type="ARBA" id="ARBA00023125"/>
    </source>
</evidence>
<organism evidence="3 4">
    <name type="scientific">Clostridium beijerinckii</name>
    <name type="common">Clostridium MP</name>
    <dbReference type="NCBI Taxonomy" id="1520"/>
    <lineage>
        <taxon>Bacteria</taxon>
        <taxon>Bacillati</taxon>
        <taxon>Bacillota</taxon>
        <taxon>Clostridia</taxon>
        <taxon>Eubacteriales</taxon>
        <taxon>Clostridiaceae</taxon>
        <taxon>Clostridium</taxon>
    </lineage>
</organism>
<feature type="domain" description="HTH merR-type" evidence="2">
    <location>
        <begin position="2"/>
        <end position="71"/>
    </location>
</feature>
<dbReference type="InterPro" id="IPR000551">
    <property type="entry name" value="MerR-type_HTH_dom"/>
</dbReference>
<dbReference type="SUPFAM" id="SSF46955">
    <property type="entry name" value="Putative DNA-binding domain"/>
    <property type="match status" value="1"/>
</dbReference>